<dbReference type="EMBL" id="MVBK01000044">
    <property type="protein sequence ID" value="OOG24730.1"/>
    <property type="molecule type" value="Genomic_DNA"/>
</dbReference>
<evidence type="ECO:0000313" key="8">
    <source>
        <dbReference type="EMBL" id="OOG24730.1"/>
    </source>
</evidence>
<keyword evidence="5 6" id="KW-0472">Membrane</keyword>
<keyword evidence="4 6" id="KW-1133">Transmembrane helix</keyword>
<sequence>MNGWLLAFDVLLLVTLVWVAWRALAQTETGLFRAVVLFIAFGLLLALAWVRLSAPDLALAEAAIGAGITGALLLVTLARLARPRERPDREDEP</sequence>
<keyword evidence="3 6" id="KW-0812">Transmembrane</keyword>
<feature type="transmembrane region" description="Helical" evidence="6">
    <location>
        <begin position="31"/>
        <end position="50"/>
    </location>
</feature>
<reference evidence="8 9" key="1">
    <citation type="submission" date="2017-02" db="EMBL/GenBank/DDBJ databases">
        <title>Genomic diversity within the haloalkaliphilic genus Thioalkalivibrio.</title>
        <authorList>
            <person name="Ahn A.-C."/>
            <person name="Meier-Kolthoff J."/>
            <person name="Overmars L."/>
            <person name="Richter M."/>
            <person name="Woyke T."/>
            <person name="Sorokin D.Y."/>
            <person name="Muyzer G."/>
        </authorList>
    </citation>
    <scope>NUCLEOTIDE SEQUENCE [LARGE SCALE GENOMIC DNA]</scope>
    <source>
        <strain evidence="8 9">ALJD</strain>
    </source>
</reference>
<dbReference type="InterPro" id="IPR025383">
    <property type="entry name" value="MrpA_C/MbhD"/>
</dbReference>
<comment type="caution">
    <text evidence="8">The sequence shown here is derived from an EMBL/GenBank/DDBJ whole genome shotgun (WGS) entry which is preliminary data.</text>
</comment>
<dbReference type="GO" id="GO:0005886">
    <property type="term" value="C:plasma membrane"/>
    <property type="evidence" value="ECO:0007669"/>
    <property type="project" value="UniProtKB-SubCell"/>
</dbReference>
<feature type="transmembrane region" description="Helical" evidence="6">
    <location>
        <begin position="62"/>
        <end position="81"/>
    </location>
</feature>
<evidence type="ECO:0000259" key="7">
    <source>
        <dbReference type="Pfam" id="PF13244"/>
    </source>
</evidence>
<organism evidence="8 9">
    <name type="scientific">Thioalkalivibrio denitrificans</name>
    <dbReference type="NCBI Taxonomy" id="108003"/>
    <lineage>
        <taxon>Bacteria</taxon>
        <taxon>Pseudomonadati</taxon>
        <taxon>Pseudomonadota</taxon>
        <taxon>Gammaproteobacteria</taxon>
        <taxon>Chromatiales</taxon>
        <taxon>Ectothiorhodospiraceae</taxon>
        <taxon>Thioalkalivibrio</taxon>
    </lineage>
</organism>
<accession>A0A1V3NI44</accession>
<evidence type="ECO:0000256" key="2">
    <source>
        <dbReference type="ARBA" id="ARBA00022475"/>
    </source>
</evidence>
<keyword evidence="9" id="KW-1185">Reference proteome</keyword>
<evidence type="ECO:0000256" key="4">
    <source>
        <dbReference type="ARBA" id="ARBA00022989"/>
    </source>
</evidence>
<dbReference type="AlphaFoldDB" id="A0A1V3NI44"/>
<evidence type="ECO:0000256" key="6">
    <source>
        <dbReference type="SAM" id="Phobius"/>
    </source>
</evidence>
<keyword evidence="2" id="KW-1003">Cell membrane</keyword>
<gene>
    <name evidence="8" type="ORF">B1C78_07840</name>
</gene>
<proteinExistence type="predicted"/>
<dbReference type="Pfam" id="PF13244">
    <property type="entry name" value="MbhD"/>
    <property type="match status" value="1"/>
</dbReference>
<dbReference type="Proteomes" id="UP000189462">
    <property type="component" value="Unassembled WGS sequence"/>
</dbReference>
<feature type="transmembrane region" description="Helical" evidence="6">
    <location>
        <begin position="6"/>
        <end position="24"/>
    </location>
</feature>
<evidence type="ECO:0000256" key="1">
    <source>
        <dbReference type="ARBA" id="ARBA00004651"/>
    </source>
</evidence>
<protein>
    <submittedName>
        <fullName evidence="8">Sodium:proton antiporter</fullName>
    </submittedName>
</protein>
<dbReference type="STRING" id="108003.B1C78_07840"/>
<comment type="subcellular location">
    <subcellularLocation>
        <location evidence="1">Cell membrane</location>
        <topology evidence="1">Multi-pass membrane protein</topology>
    </subcellularLocation>
</comment>
<feature type="domain" description="MrpA C-terminal/MbhD" evidence="7">
    <location>
        <begin position="15"/>
        <end position="81"/>
    </location>
</feature>
<evidence type="ECO:0000313" key="9">
    <source>
        <dbReference type="Proteomes" id="UP000189462"/>
    </source>
</evidence>
<name>A0A1V3NI44_9GAMM</name>
<evidence type="ECO:0000256" key="5">
    <source>
        <dbReference type="ARBA" id="ARBA00023136"/>
    </source>
</evidence>
<evidence type="ECO:0000256" key="3">
    <source>
        <dbReference type="ARBA" id="ARBA00022692"/>
    </source>
</evidence>